<reference evidence="1" key="1">
    <citation type="journal article" date="2023" name="Mol. Biol. Evol.">
        <title>Third-Generation Sequencing Reveals the Adaptive Role of the Epigenome in Three Deep-Sea Polychaetes.</title>
        <authorList>
            <person name="Perez M."/>
            <person name="Aroh O."/>
            <person name="Sun Y."/>
            <person name="Lan Y."/>
            <person name="Juniper S.K."/>
            <person name="Young C.R."/>
            <person name="Angers B."/>
            <person name="Qian P.Y."/>
        </authorList>
    </citation>
    <scope>NUCLEOTIDE SEQUENCE</scope>
    <source>
        <strain evidence="1">R07B-5</strain>
    </source>
</reference>
<dbReference type="GO" id="GO:1990756">
    <property type="term" value="F:ubiquitin-like ligase-substrate adaptor activity"/>
    <property type="evidence" value="ECO:0007669"/>
    <property type="project" value="TreeGrafter"/>
</dbReference>
<dbReference type="GO" id="GO:0006886">
    <property type="term" value="P:intracellular protein transport"/>
    <property type="evidence" value="ECO:0007669"/>
    <property type="project" value="InterPro"/>
</dbReference>
<proteinExistence type="predicted"/>
<dbReference type="Proteomes" id="UP001209878">
    <property type="component" value="Unassembled WGS sequence"/>
</dbReference>
<dbReference type="EMBL" id="JAODUO010000012">
    <property type="protein sequence ID" value="KAK2193494.1"/>
    <property type="molecule type" value="Genomic_DNA"/>
</dbReference>
<sequence length="582" mass="66292">MASACVLEWVPDSLYNTAVSAIVALYSKYRKELKSLPENVQFDVYYKLYNKGRLCELALEFTELELFARVLKVSNKRHLLHNCFQAVLDHGQRVTKILANAYSQHCCVTDSGDSSSREKAIQLGFSLGGFFSDAGWYPEAEQVFRSCLQLLKQTQDLPSICKALECCIRLLHTLNAYCKFDEAERTWQEAQGFVEKLRAADCVVNSAVLHSEYCTLLFAKSLYNEAFRYCCNALEEITPSLPPKAVVDVLRQCSKACVVKREFKKAEMLIKCAVQHARENFGPKHHKYSDALLDYGFYLLNVDAICQAVQVYQAALDIRIAVFGGNNLHVAIAHEDLAYCSYVHEYSSGKFDDAEEHAVKAIEIITRLLPEDHLLLASSKRVKALILEEIAIDSHNKELEDRLLQEAHDLHLASLQLAKKAFGEDNVQTAKHYGNLGRLYQSMHFYEEAEQMHLKAIAIKERLLAPEDYEVALSVGHLASLYNYDMQKFDDAEKLYKRSVAIGRKLFGLGYSGLEYDYRGLLRLYQFTGNTDKAYEYSLVLHEWNRIRDHTNSEEKCPLELTTDESVTDVVQRFFAVMSADS</sequence>
<dbReference type="InterPro" id="IPR042476">
    <property type="entry name" value="APPBP2"/>
</dbReference>
<protein>
    <recommendedName>
        <fullName evidence="3">Amyloid protein-binding protein 2</fullName>
    </recommendedName>
</protein>
<name>A0AAD9UL38_RIDPI</name>
<dbReference type="InterPro" id="IPR011990">
    <property type="entry name" value="TPR-like_helical_dom_sf"/>
</dbReference>
<organism evidence="1 2">
    <name type="scientific">Ridgeia piscesae</name>
    <name type="common">Tubeworm</name>
    <dbReference type="NCBI Taxonomy" id="27915"/>
    <lineage>
        <taxon>Eukaryota</taxon>
        <taxon>Metazoa</taxon>
        <taxon>Spiralia</taxon>
        <taxon>Lophotrochozoa</taxon>
        <taxon>Annelida</taxon>
        <taxon>Polychaeta</taxon>
        <taxon>Sedentaria</taxon>
        <taxon>Canalipalpata</taxon>
        <taxon>Sabellida</taxon>
        <taxon>Siboglinidae</taxon>
        <taxon>Ridgeia</taxon>
    </lineage>
</organism>
<keyword evidence="2" id="KW-1185">Reference proteome</keyword>
<dbReference type="Pfam" id="PF13424">
    <property type="entry name" value="TPR_12"/>
    <property type="match status" value="1"/>
</dbReference>
<evidence type="ECO:0000313" key="2">
    <source>
        <dbReference type="Proteomes" id="UP001209878"/>
    </source>
</evidence>
<dbReference type="Pfam" id="PF13374">
    <property type="entry name" value="TPR_10"/>
    <property type="match status" value="2"/>
</dbReference>
<dbReference type="GO" id="GO:0043161">
    <property type="term" value="P:proteasome-mediated ubiquitin-dependent protein catabolic process"/>
    <property type="evidence" value="ECO:0007669"/>
    <property type="project" value="TreeGrafter"/>
</dbReference>
<evidence type="ECO:0000313" key="1">
    <source>
        <dbReference type="EMBL" id="KAK2193494.1"/>
    </source>
</evidence>
<dbReference type="GO" id="GO:0031462">
    <property type="term" value="C:Cul2-RING ubiquitin ligase complex"/>
    <property type="evidence" value="ECO:0007669"/>
    <property type="project" value="TreeGrafter"/>
</dbReference>
<evidence type="ECO:0008006" key="3">
    <source>
        <dbReference type="Google" id="ProtNLM"/>
    </source>
</evidence>
<dbReference type="SUPFAM" id="SSF48452">
    <property type="entry name" value="TPR-like"/>
    <property type="match status" value="3"/>
</dbReference>
<gene>
    <name evidence="1" type="ORF">NP493_12g07051</name>
</gene>
<comment type="caution">
    <text evidence="1">The sequence shown here is derived from an EMBL/GenBank/DDBJ whole genome shotgun (WGS) entry which is preliminary data.</text>
</comment>
<dbReference type="Gene3D" id="1.25.40.10">
    <property type="entry name" value="Tetratricopeptide repeat domain"/>
    <property type="match status" value="3"/>
</dbReference>
<dbReference type="PANTHER" id="PTHR46575:SF1">
    <property type="entry name" value="AMYLOID PROTEIN-BINDING PROTEIN 2"/>
    <property type="match status" value="1"/>
</dbReference>
<dbReference type="AlphaFoldDB" id="A0AAD9UL38"/>
<accession>A0AAD9UL38</accession>
<dbReference type="PANTHER" id="PTHR46575">
    <property type="entry name" value="AMYLOID PROTEIN-BINDING PROTEIN 2"/>
    <property type="match status" value="1"/>
</dbReference>